<dbReference type="InterPro" id="IPR035959">
    <property type="entry name" value="RutC-like_sf"/>
</dbReference>
<dbReference type="EMBL" id="BMZB01000006">
    <property type="protein sequence ID" value="GGZ43457.1"/>
    <property type="molecule type" value="Genomic_DNA"/>
</dbReference>
<dbReference type="SUPFAM" id="SSF55298">
    <property type="entry name" value="YjgF-like"/>
    <property type="match status" value="1"/>
</dbReference>
<dbReference type="Gene3D" id="3.30.1330.40">
    <property type="entry name" value="RutC-like"/>
    <property type="match status" value="1"/>
</dbReference>
<name>A0A918UYJ7_9CAUL</name>
<dbReference type="GO" id="GO:0005829">
    <property type="term" value="C:cytosol"/>
    <property type="evidence" value="ECO:0007669"/>
    <property type="project" value="TreeGrafter"/>
</dbReference>
<keyword evidence="2" id="KW-1185">Reference proteome</keyword>
<gene>
    <name evidence="1" type="ORF">GCM10011273_32860</name>
</gene>
<dbReference type="RefSeq" id="WP_189488624.1">
    <property type="nucleotide sequence ID" value="NZ_BMZB01000006.1"/>
</dbReference>
<protein>
    <submittedName>
        <fullName evidence="1">Reactive intermediate/imine deaminase</fullName>
    </submittedName>
</protein>
<organism evidence="1 2">
    <name type="scientific">Asticcacaulis endophyticus</name>
    <dbReference type="NCBI Taxonomy" id="1395890"/>
    <lineage>
        <taxon>Bacteria</taxon>
        <taxon>Pseudomonadati</taxon>
        <taxon>Pseudomonadota</taxon>
        <taxon>Alphaproteobacteria</taxon>
        <taxon>Caulobacterales</taxon>
        <taxon>Caulobacteraceae</taxon>
        <taxon>Asticcacaulis</taxon>
    </lineage>
</organism>
<comment type="caution">
    <text evidence="1">The sequence shown here is derived from an EMBL/GenBank/DDBJ whole genome shotgun (WGS) entry which is preliminary data.</text>
</comment>
<proteinExistence type="predicted"/>
<sequence>MAPTSTTDIAYWPYDFDLPASEAVSTGGILHLSGHIGDDDDGNVPDTLAEQTEQMMRNVAASLKTVGATFDDVFKCRLMLTDIGRLEEVFEIYRLYFKPLCLPVCTTFGISALAYGAQVEIEVSLKNVK</sequence>
<dbReference type="AlphaFoldDB" id="A0A918UYJ7"/>
<evidence type="ECO:0000313" key="2">
    <source>
        <dbReference type="Proteomes" id="UP000662572"/>
    </source>
</evidence>
<reference evidence="1" key="1">
    <citation type="journal article" date="2014" name="Int. J. Syst. Evol. Microbiol.">
        <title>Complete genome sequence of Corynebacterium casei LMG S-19264T (=DSM 44701T), isolated from a smear-ripened cheese.</title>
        <authorList>
            <consortium name="US DOE Joint Genome Institute (JGI-PGF)"/>
            <person name="Walter F."/>
            <person name="Albersmeier A."/>
            <person name="Kalinowski J."/>
            <person name="Ruckert C."/>
        </authorList>
    </citation>
    <scope>NUCLEOTIDE SEQUENCE</scope>
    <source>
        <strain evidence="1">KCTC 32296</strain>
    </source>
</reference>
<evidence type="ECO:0000313" key="1">
    <source>
        <dbReference type="EMBL" id="GGZ43457.1"/>
    </source>
</evidence>
<dbReference type="Proteomes" id="UP000662572">
    <property type="component" value="Unassembled WGS sequence"/>
</dbReference>
<dbReference type="GO" id="GO:0019239">
    <property type="term" value="F:deaminase activity"/>
    <property type="evidence" value="ECO:0007669"/>
    <property type="project" value="TreeGrafter"/>
</dbReference>
<dbReference type="InterPro" id="IPR006175">
    <property type="entry name" value="YjgF/YER057c/UK114"/>
</dbReference>
<accession>A0A918UYJ7</accession>
<dbReference type="CDD" id="cd00448">
    <property type="entry name" value="YjgF_YER057c_UK114_family"/>
    <property type="match status" value="1"/>
</dbReference>
<dbReference type="PANTHER" id="PTHR11803">
    <property type="entry name" value="2-IMINOBUTANOATE/2-IMINOPROPANOATE DEAMINASE RIDA"/>
    <property type="match status" value="1"/>
</dbReference>
<dbReference type="PANTHER" id="PTHR11803:SF39">
    <property type="entry name" value="2-IMINOBUTANOATE_2-IMINOPROPANOATE DEAMINASE"/>
    <property type="match status" value="1"/>
</dbReference>
<reference evidence="1" key="2">
    <citation type="submission" date="2020-09" db="EMBL/GenBank/DDBJ databases">
        <authorList>
            <person name="Sun Q."/>
            <person name="Kim S."/>
        </authorList>
    </citation>
    <scope>NUCLEOTIDE SEQUENCE</scope>
    <source>
        <strain evidence="1">KCTC 32296</strain>
    </source>
</reference>
<dbReference type="Pfam" id="PF01042">
    <property type="entry name" value="Ribonuc_L-PSP"/>
    <property type="match status" value="1"/>
</dbReference>